<evidence type="ECO:0000256" key="1">
    <source>
        <dbReference type="ARBA" id="ARBA00004123"/>
    </source>
</evidence>
<dbReference type="GO" id="GO:0005634">
    <property type="term" value="C:nucleus"/>
    <property type="evidence" value="ECO:0007669"/>
    <property type="project" value="UniProtKB-SubCell"/>
</dbReference>
<dbReference type="EMBL" id="KQ964629">
    <property type="protein sequence ID" value="KXN67548.1"/>
    <property type="molecule type" value="Genomic_DNA"/>
</dbReference>
<dbReference type="Proteomes" id="UP000070444">
    <property type="component" value="Unassembled WGS sequence"/>
</dbReference>
<sequence length="496" mass="57822">MFSVIKNNKSREEGVGKYSCLSCRVKKKKCDRKLPSCSRCIQYKLKCEPFERSASYLKYTCSITKSNQNENNIISISSKEKSQYYYFNSMISNIVLGQHNRLTEGFSASLNFIDHSSMISELSKCLNMVVILTNGKSNINLAVNNADATLFPSFWENLLVLYIIELYIFNPILPISNLSFGNRYWIRTNLIYCYAYEYSTFKSSIATVKMNELLLYSEYYLNLSPPSLYNIQCYLILYDFHRAKGNTREKDLCFHNALKISHLIGLTNKRRGISKLHEYERYLCYVRLSEIYWLNRYYSNINGLLFEQAVFWPKFGSNWQMIDTIYPTEEDMAVANNISLNVKFRYEIYSYIIPPLFKLIENGKVDFKSIMQIELKLDEVYKKIIKELMHGPFSSDIHSMINLYYLIGKLQLNSVIIKQGDNAKLQAKYVELNFDLVKVYLNSHSKSCAYPISVLLILKINVKLINSFNLGNRCKLNDLIAIMNNLVKSSAYYRIS</sequence>
<dbReference type="SUPFAM" id="SSF57701">
    <property type="entry name" value="Zn2/Cys6 DNA-binding domain"/>
    <property type="match status" value="1"/>
</dbReference>
<keyword evidence="5" id="KW-1185">Reference proteome</keyword>
<dbReference type="AlphaFoldDB" id="A0A137NXZ6"/>
<evidence type="ECO:0000259" key="3">
    <source>
        <dbReference type="PROSITE" id="PS50048"/>
    </source>
</evidence>
<gene>
    <name evidence="4" type="ORF">CONCODRAFT_10383</name>
</gene>
<dbReference type="OrthoDB" id="3172332at2759"/>
<proteinExistence type="predicted"/>
<name>A0A137NXZ6_CONC2</name>
<reference evidence="4 5" key="1">
    <citation type="journal article" date="2015" name="Genome Biol. Evol.">
        <title>Phylogenomic analyses indicate that early fungi evolved digesting cell walls of algal ancestors of land plants.</title>
        <authorList>
            <person name="Chang Y."/>
            <person name="Wang S."/>
            <person name="Sekimoto S."/>
            <person name="Aerts A.L."/>
            <person name="Choi C."/>
            <person name="Clum A."/>
            <person name="LaButti K.M."/>
            <person name="Lindquist E.A."/>
            <person name="Yee Ngan C."/>
            <person name="Ohm R.A."/>
            <person name="Salamov A.A."/>
            <person name="Grigoriev I.V."/>
            <person name="Spatafora J.W."/>
            <person name="Berbee M.L."/>
        </authorList>
    </citation>
    <scope>NUCLEOTIDE SEQUENCE [LARGE SCALE GENOMIC DNA]</scope>
    <source>
        <strain evidence="4 5">NRRL 28638</strain>
    </source>
</reference>
<evidence type="ECO:0000313" key="5">
    <source>
        <dbReference type="Proteomes" id="UP000070444"/>
    </source>
</evidence>
<keyword evidence="2" id="KW-0539">Nucleus</keyword>
<dbReference type="InterPro" id="IPR036864">
    <property type="entry name" value="Zn2-C6_fun-type_DNA-bd_sf"/>
</dbReference>
<evidence type="ECO:0000313" key="4">
    <source>
        <dbReference type="EMBL" id="KXN67548.1"/>
    </source>
</evidence>
<feature type="domain" description="Zn(2)-C6 fungal-type" evidence="3">
    <location>
        <begin position="19"/>
        <end position="47"/>
    </location>
</feature>
<dbReference type="PROSITE" id="PS50048">
    <property type="entry name" value="ZN2_CY6_FUNGAL_2"/>
    <property type="match status" value="1"/>
</dbReference>
<organism evidence="4 5">
    <name type="scientific">Conidiobolus coronatus (strain ATCC 28846 / CBS 209.66 / NRRL 28638)</name>
    <name type="common">Delacroixia coronata</name>
    <dbReference type="NCBI Taxonomy" id="796925"/>
    <lineage>
        <taxon>Eukaryota</taxon>
        <taxon>Fungi</taxon>
        <taxon>Fungi incertae sedis</taxon>
        <taxon>Zoopagomycota</taxon>
        <taxon>Entomophthoromycotina</taxon>
        <taxon>Entomophthoromycetes</taxon>
        <taxon>Entomophthorales</taxon>
        <taxon>Ancylistaceae</taxon>
        <taxon>Conidiobolus</taxon>
    </lineage>
</organism>
<comment type="subcellular location">
    <subcellularLocation>
        <location evidence="1">Nucleus</location>
    </subcellularLocation>
</comment>
<dbReference type="InterPro" id="IPR001138">
    <property type="entry name" value="Zn2Cys6_DnaBD"/>
</dbReference>
<protein>
    <recommendedName>
        <fullName evidence="3">Zn(2)-C6 fungal-type domain-containing protein</fullName>
    </recommendedName>
</protein>
<dbReference type="GO" id="GO:0008270">
    <property type="term" value="F:zinc ion binding"/>
    <property type="evidence" value="ECO:0007669"/>
    <property type="project" value="InterPro"/>
</dbReference>
<accession>A0A137NXZ6</accession>
<dbReference type="GO" id="GO:0000981">
    <property type="term" value="F:DNA-binding transcription factor activity, RNA polymerase II-specific"/>
    <property type="evidence" value="ECO:0007669"/>
    <property type="project" value="InterPro"/>
</dbReference>
<dbReference type="Gene3D" id="4.10.240.10">
    <property type="entry name" value="Zn(2)-C6 fungal-type DNA-binding domain"/>
    <property type="match status" value="1"/>
</dbReference>
<dbReference type="CDD" id="cd00067">
    <property type="entry name" value="GAL4"/>
    <property type="match status" value="1"/>
</dbReference>
<dbReference type="Pfam" id="PF00172">
    <property type="entry name" value="Zn_clus"/>
    <property type="match status" value="1"/>
</dbReference>
<dbReference type="PROSITE" id="PS00463">
    <property type="entry name" value="ZN2_CY6_FUNGAL_1"/>
    <property type="match status" value="1"/>
</dbReference>
<dbReference type="InterPro" id="IPR050613">
    <property type="entry name" value="Sec_Metabolite_Reg"/>
</dbReference>
<dbReference type="PANTHER" id="PTHR31001">
    <property type="entry name" value="UNCHARACTERIZED TRANSCRIPTIONAL REGULATORY PROTEIN"/>
    <property type="match status" value="1"/>
</dbReference>
<dbReference type="SMART" id="SM00066">
    <property type="entry name" value="GAL4"/>
    <property type="match status" value="1"/>
</dbReference>
<evidence type="ECO:0000256" key="2">
    <source>
        <dbReference type="ARBA" id="ARBA00023242"/>
    </source>
</evidence>